<evidence type="ECO:0000313" key="2">
    <source>
        <dbReference type="Proteomes" id="UP001152798"/>
    </source>
</evidence>
<dbReference type="EMBL" id="OV725081">
    <property type="protein sequence ID" value="CAH1401371.1"/>
    <property type="molecule type" value="Genomic_DNA"/>
</dbReference>
<keyword evidence="2" id="KW-1185">Reference proteome</keyword>
<gene>
    <name evidence="1" type="ORF">NEZAVI_LOCUS10406</name>
</gene>
<name>A0A9P0HG27_NEZVI</name>
<accession>A0A9P0HG27</accession>
<organism evidence="1 2">
    <name type="scientific">Nezara viridula</name>
    <name type="common">Southern green stink bug</name>
    <name type="synonym">Cimex viridulus</name>
    <dbReference type="NCBI Taxonomy" id="85310"/>
    <lineage>
        <taxon>Eukaryota</taxon>
        <taxon>Metazoa</taxon>
        <taxon>Ecdysozoa</taxon>
        <taxon>Arthropoda</taxon>
        <taxon>Hexapoda</taxon>
        <taxon>Insecta</taxon>
        <taxon>Pterygota</taxon>
        <taxon>Neoptera</taxon>
        <taxon>Paraneoptera</taxon>
        <taxon>Hemiptera</taxon>
        <taxon>Heteroptera</taxon>
        <taxon>Panheteroptera</taxon>
        <taxon>Pentatomomorpha</taxon>
        <taxon>Pentatomoidea</taxon>
        <taxon>Pentatomidae</taxon>
        <taxon>Pentatominae</taxon>
        <taxon>Nezara</taxon>
    </lineage>
</organism>
<dbReference type="AlphaFoldDB" id="A0A9P0HG27"/>
<dbReference type="Proteomes" id="UP001152798">
    <property type="component" value="Chromosome 5"/>
</dbReference>
<proteinExistence type="predicted"/>
<protein>
    <submittedName>
        <fullName evidence="1">Uncharacterized protein</fullName>
    </submittedName>
</protein>
<sequence>MGIPCTAIRPPVLEDLQKASSKAPKLCDNPLEEEELMKKWFESVPLSLGTVNLPRNTTSHKRIGRMGEVSLKGHERSAEYIRPRQAVLRAEGAGGERRPAGALITNNFIPRSVGSASDNRVPCLLAQSYAKPDPLRRDKRILDIDSHADHSTSDPDIPRMERACESHTYRRVLSVSRLARHYDHYILTYVVELAYTVPYIRNTIGLITGPNKTPTLIEPLRNDDDSAAHIQIGQRT</sequence>
<reference evidence="1" key="1">
    <citation type="submission" date="2022-01" db="EMBL/GenBank/DDBJ databases">
        <authorList>
            <person name="King R."/>
        </authorList>
    </citation>
    <scope>NUCLEOTIDE SEQUENCE</scope>
</reference>
<evidence type="ECO:0000313" key="1">
    <source>
        <dbReference type="EMBL" id="CAH1401371.1"/>
    </source>
</evidence>